<dbReference type="Proteomes" id="UP001596003">
    <property type="component" value="Unassembled WGS sequence"/>
</dbReference>
<sequence length="55" mass="6483">MSSTNNKSKKTLQSKKDIENGQYNRSIKLYGMTLEQYHQGKTIHSQCFDQLKKFK</sequence>
<comment type="caution">
    <text evidence="1">The sequence shown here is derived from an EMBL/GenBank/DDBJ whole genome shotgun (WGS) entry which is preliminary data.</text>
</comment>
<evidence type="ECO:0000313" key="1">
    <source>
        <dbReference type="EMBL" id="MFC4476196.1"/>
    </source>
</evidence>
<gene>
    <name evidence="1" type="ORF">ACFO3N_03895</name>
</gene>
<organism evidence="1 2">
    <name type="scientific">Flavobacterium chungangensis</name>
    <dbReference type="NCBI Taxonomy" id="2708132"/>
    <lineage>
        <taxon>Bacteria</taxon>
        <taxon>Pseudomonadati</taxon>
        <taxon>Bacteroidota</taxon>
        <taxon>Flavobacteriia</taxon>
        <taxon>Flavobacteriales</taxon>
        <taxon>Flavobacteriaceae</taxon>
        <taxon>Flavobacterium</taxon>
    </lineage>
</organism>
<protein>
    <submittedName>
        <fullName evidence="1">Uncharacterized protein</fullName>
    </submittedName>
</protein>
<evidence type="ECO:0000313" key="2">
    <source>
        <dbReference type="Proteomes" id="UP001596003"/>
    </source>
</evidence>
<keyword evidence="2" id="KW-1185">Reference proteome</keyword>
<dbReference type="EMBL" id="JBHSFY010000002">
    <property type="protein sequence ID" value="MFC4476196.1"/>
    <property type="molecule type" value="Genomic_DNA"/>
</dbReference>
<name>A0ABV8ZA18_9FLAO</name>
<dbReference type="RefSeq" id="WP_379795352.1">
    <property type="nucleotide sequence ID" value="NZ_JBHSFY010000002.1"/>
</dbReference>
<proteinExistence type="predicted"/>
<reference evidence="2" key="1">
    <citation type="journal article" date="2019" name="Int. J. Syst. Evol. Microbiol.">
        <title>The Global Catalogue of Microorganisms (GCM) 10K type strain sequencing project: providing services to taxonomists for standard genome sequencing and annotation.</title>
        <authorList>
            <consortium name="The Broad Institute Genomics Platform"/>
            <consortium name="The Broad Institute Genome Sequencing Center for Infectious Disease"/>
            <person name="Wu L."/>
            <person name="Ma J."/>
        </authorList>
    </citation>
    <scope>NUCLEOTIDE SEQUENCE [LARGE SCALE GENOMIC DNA]</scope>
    <source>
        <strain evidence="2">NBRC 103627</strain>
    </source>
</reference>
<accession>A0ABV8ZA18</accession>